<name>A0ABQ1MER7_9PROT</name>
<dbReference type="RefSeq" id="WP_188427282.1">
    <property type="nucleotide sequence ID" value="NZ_BMCH01000008.1"/>
</dbReference>
<feature type="domain" description="CinA C-terminal" evidence="1">
    <location>
        <begin position="15"/>
        <end position="166"/>
    </location>
</feature>
<dbReference type="SUPFAM" id="SSF142433">
    <property type="entry name" value="CinA-like"/>
    <property type="match status" value="1"/>
</dbReference>
<evidence type="ECO:0000259" key="1">
    <source>
        <dbReference type="Pfam" id="PF02464"/>
    </source>
</evidence>
<proteinExistence type="predicted"/>
<reference evidence="3" key="1">
    <citation type="journal article" date="2019" name="Int. J. Syst. Evol. Microbiol.">
        <title>The Global Catalogue of Microorganisms (GCM) 10K type strain sequencing project: providing services to taxonomists for standard genome sequencing and annotation.</title>
        <authorList>
            <consortium name="The Broad Institute Genomics Platform"/>
            <consortium name="The Broad Institute Genome Sequencing Center for Infectious Disease"/>
            <person name="Wu L."/>
            <person name="Ma J."/>
        </authorList>
    </citation>
    <scope>NUCLEOTIDE SEQUENCE [LARGE SCALE GENOMIC DNA]</scope>
    <source>
        <strain evidence="3">CCM 7132</strain>
    </source>
</reference>
<gene>
    <name evidence="2" type="ORF">GCM10007207_26210</name>
</gene>
<evidence type="ECO:0000313" key="3">
    <source>
        <dbReference type="Proteomes" id="UP000637769"/>
    </source>
</evidence>
<evidence type="ECO:0000313" key="2">
    <source>
        <dbReference type="EMBL" id="GGC39483.1"/>
    </source>
</evidence>
<dbReference type="InterPro" id="IPR008136">
    <property type="entry name" value="CinA_C"/>
</dbReference>
<accession>A0ABQ1MER7</accession>
<protein>
    <submittedName>
        <fullName evidence="2">Competence damage-inducible protein A</fullName>
    </submittedName>
</protein>
<keyword evidence="3" id="KW-1185">Reference proteome</keyword>
<dbReference type="Gene3D" id="3.90.950.20">
    <property type="entry name" value="CinA-like"/>
    <property type="match status" value="1"/>
</dbReference>
<dbReference type="Pfam" id="PF02464">
    <property type="entry name" value="CinA"/>
    <property type="match status" value="1"/>
</dbReference>
<comment type="caution">
    <text evidence="2">The sequence shown here is derived from an EMBL/GenBank/DDBJ whole genome shotgun (WGS) entry which is preliminary data.</text>
</comment>
<dbReference type="EMBL" id="BMCH01000008">
    <property type="protein sequence ID" value="GGC39483.1"/>
    <property type="molecule type" value="Genomic_DNA"/>
</dbReference>
<dbReference type="Proteomes" id="UP000637769">
    <property type="component" value="Unassembled WGS sequence"/>
</dbReference>
<dbReference type="InterPro" id="IPR036653">
    <property type="entry name" value="CinA-like_C"/>
</dbReference>
<sequence length="168" mass="16865">MADVPAVPRSLSDQASEVLQALRSRGDRLVTAESCTGGLIAATLTALAGSSDAVEGGLVTYSNAMKMSVLDVAETTLASHGAVSETVAVEMAMGALGCAQDATIAVAVTGIAGPGGGTEAKPVGTVCLCVMQGAKTPQRETAHFAGDREAVRLATVSRAFEMILKALS</sequence>
<organism evidence="2 3">
    <name type="scientific">Asaia siamensis</name>
    <dbReference type="NCBI Taxonomy" id="110479"/>
    <lineage>
        <taxon>Bacteria</taxon>
        <taxon>Pseudomonadati</taxon>
        <taxon>Pseudomonadota</taxon>
        <taxon>Alphaproteobacteria</taxon>
        <taxon>Acetobacterales</taxon>
        <taxon>Acetobacteraceae</taxon>
        <taxon>Asaia</taxon>
    </lineage>
</organism>
<dbReference type="NCBIfam" id="TIGR00199">
    <property type="entry name" value="PncC_domain"/>
    <property type="match status" value="1"/>
</dbReference>